<sequence>MSTAENSKKASNSPTKAKNAGFAQSNRYSK</sequence>
<evidence type="ECO:0000313" key="2">
    <source>
        <dbReference type="EMBL" id="DBA56038.1"/>
    </source>
</evidence>
<protein>
    <submittedName>
        <fullName evidence="2">Uncharacterized protein</fullName>
    </submittedName>
</protein>
<reference evidence="2" key="2">
    <citation type="submission" date="2024-05" db="EMBL/GenBank/DDBJ databases">
        <authorList>
            <person name="Matrishin C.B."/>
            <person name="Kauffman K.M."/>
        </authorList>
    </citation>
    <scope>NUCLEOTIDE SEQUENCE</scope>
</reference>
<dbReference type="EMBL" id="BK068108">
    <property type="protein sequence ID" value="DBA56038.1"/>
    <property type="molecule type" value="Genomic_DNA"/>
</dbReference>
<proteinExistence type="predicted"/>
<reference evidence="2" key="1">
    <citation type="journal article" date="2023" name="Microbiome">
        <title>Phages are unrecognized players in the ecology of the oral pathogen Porphyromonas gingivalis.</title>
        <authorList>
            <person name="Matrishin C.B."/>
            <person name="Haase E.M."/>
            <person name="Dewhirst F.E."/>
            <person name="Mark Welch J.L."/>
            <person name="Miranda-Sanchez F."/>
            <person name="Chen T."/>
            <person name="MacFarland D.C."/>
            <person name="Kauffman K.M."/>
        </authorList>
    </citation>
    <scope>NUCLEOTIDE SEQUENCE</scope>
</reference>
<evidence type="ECO:0000256" key="1">
    <source>
        <dbReference type="SAM" id="MobiDB-lite"/>
    </source>
</evidence>
<name>A0AAT9J939_9CAUD</name>
<feature type="region of interest" description="Disordered" evidence="1">
    <location>
        <begin position="1"/>
        <end position="30"/>
    </location>
</feature>
<accession>A0AAT9J939</accession>
<organism evidence="2">
    <name type="scientific">Porphyromonas phage phage027a_F0568</name>
    <dbReference type="NCBI Taxonomy" id="3154117"/>
    <lineage>
        <taxon>Viruses</taxon>
        <taxon>Duplodnaviria</taxon>
        <taxon>Heunggongvirae</taxon>
        <taxon>Uroviricota</taxon>
        <taxon>Caudoviricetes</taxon>
        <taxon>Nixviridae</taxon>
        <taxon>Haasevirus</taxon>
        <taxon>Haasevirus pging00T</taxon>
    </lineage>
</organism>